<comment type="caution">
    <text evidence="2">The sequence shown here is derived from an EMBL/GenBank/DDBJ whole genome shotgun (WGS) entry which is preliminary data.</text>
</comment>
<reference evidence="2 3" key="1">
    <citation type="submission" date="2024-09" db="EMBL/GenBank/DDBJ databases">
        <authorList>
            <person name="Sun Q."/>
            <person name="Mori K."/>
        </authorList>
    </citation>
    <scope>NUCLEOTIDE SEQUENCE [LARGE SCALE GENOMIC DNA]</scope>
    <source>
        <strain evidence="2 3">JCM 11411</strain>
    </source>
</reference>
<evidence type="ECO:0000313" key="2">
    <source>
        <dbReference type="EMBL" id="MFB9782907.1"/>
    </source>
</evidence>
<proteinExistence type="predicted"/>
<dbReference type="RefSeq" id="WP_219469306.1">
    <property type="nucleotide sequence ID" value="NZ_JBHMAS010000057.1"/>
</dbReference>
<sequence length="66" mass="6748">MTTLRPFRATADNNPAPRPQRLPLRWAIIAMLASVACASVGLAGAGIVAIIATGVAVTTAAHRIIA</sequence>
<dbReference type="Proteomes" id="UP001589587">
    <property type="component" value="Unassembled WGS sequence"/>
</dbReference>
<keyword evidence="3" id="KW-1185">Reference proteome</keyword>
<protein>
    <recommendedName>
        <fullName evidence="4">Lipoprotein</fullName>
    </recommendedName>
</protein>
<evidence type="ECO:0000313" key="3">
    <source>
        <dbReference type="Proteomes" id="UP001589587"/>
    </source>
</evidence>
<keyword evidence="1" id="KW-0472">Membrane</keyword>
<keyword evidence="1" id="KW-0812">Transmembrane</keyword>
<organism evidence="2 3">
    <name type="scientific">Rhodococcus baikonurensis</name>
    <dbReference type="NCBI Taxonomy" id="172041"/>
    <lineage>
        <taxon>Bacteria</taxon>
        <taxon>Bacillati</taxon>
        <taxon>Actinomycetota</taxon>
        <taxon>Actinomycetes</taxon>
        <taxon>Mycobacteriales</taxon>
        <taxon>Nocardiaceae</taxon>
        <taxon>Rhodococcus</taxon>
        <taxon>Rhodococcus erythropolis group</taxon>
    </lineage>
</organism>
<name>A0ABV5XKB6_9NOCA</name>
<evidence type="ECO:0000256" key="1">
    <source>
        <dbReference type="SAM" id="Phobius"/>
    </source>
</evidence>
<keyword evidence="1" id="KW-1133">Transmembrane helix</keyword>
<gene>
    <name evidence="2" type="ORF">ACFFQ6_24675</name>
</gene>
<evidence type="ECO:0008006" key="4">
    <source>
        <dbReference type="Google" id="ProtNLM"/>
    </source>
</evidence>
<accession>A0ABV5XKB6</accession>
<dbReference type="EMBL" id="JBHMAS010000057">
    <property type="protein sequence ID" value="MFB9782907.1"/>
    <property type="molecule type" value="Genomic_DNA"/>
</dbReference>
<feature type="transmembrane region" description="Helical" evidence="1">
    <location>
        <begin position="26"/>
        <end position="57"/>
    </location>
</feature>